<comment type="caution">
    <text evidence="11">The sequence shown here is derived from an EMBL/GenBank/DDBJ whole genome shotgun (WGS) entry which is preliminary data.</text>
</comment>
<evidence type="ECO:0000256" key="7">
    <source>
        <dbReference type="ARBA" id="ARBA00022884"/>
    </source>
</evidence>
<evidence type="ECO:0000313" key="11">
    <source>
        <dbReference type="EMBL" id="KAL1116040.1"/>
    </source>
</evidence>
<dbReference type="Pfam" id="PF05741">
    <property type="entry name" value="zf-nanos"/>
    <property type="match status" value="1"/>
</dbReference>
<comment type="subcellular location">
    <subcellularLocation>
        <location evidence="1">Cytoplasm</location>
    </subcellularLocation>
</comment>
<dbReference type="AlphaFoldDB" id="A0ABD0XZE4"/>
<evidence type="ECO:0000256" key="9">
    <source>
        <dbReference type="SAM" id="MobiDB-lite"/>
    </source>
</evidence>
<accession>A0ABD0XZE4</accession>
<dbReference type="GO" id="GO:0008270">
    <property type="term" value="F:zinc ion binding"/>
    <property type="evidence" value="ECO:0007669"/>
    <property type="project" value="UniProtKB-KW"/>
</dbReference>
<keyword evidence="3" id="KW-0479">Metal-binding</keyword>
<dbReference type="GO" id="GO:0006417">
    <property type="term" value="P:regulation of translation"/>
    <property type="evidence" value="ECO:0007669"/>
    <property type="project" value="UniProtKB-UniRule"/>
</dbReference>
<organism evidence="11 12">
    <name type="scientific">Ranatra chinensis</name>
    <dbReference type="NCBI Taxonomy" id="642074"/>
    <lineage>
        <taxon>Eukaryota</taxon>
        <taxon>Metazoa</taxon>
        <taxon>Ecdysozoa</taxon>
        <taxon>Arthropoda</taxon>
        <taxon>Hexapoda</taxon>
        <taxon>Insecta</taxon>
        <taxon>Pterygota</taxon>
        <taxon>Neoptera</taxon>
        <taxon>Paraneoptera</taxon>
        <taxon>Hemiptera</taxon>
        <taxon>Heteroptera</taxon>
        <taxon>Panheteroptera</taxon>
        <taxon>Nepomorpha</taxon>
        <taxon>Nepidae</taxon>
        <taxon>Ranatrinae</taxon>
        <taxon>Ranatra</taxon>
    </lineage>
</organism>
<reference evidence="11 12" key="1">
    <citation type="submission" date="2024-07" db="EMBL/GenBank/DDBJ databases">
        <title>Chromosome-level genome assembly of the water stick insect Ranatra chinensis (Heteroptera: Nepidae).</title>
        <authorList>
            <person name="Liu X."/>
        </authorList>
    </citation>
    <scope>NUCLEOTIDE SEQUENCE [LARGE SCALE GENOMIC DNA]</scope>
    <source>
        <strain evidence="11">Cailab_2021Rc</strain>
        <tissue evidence="11">Muscle</tissue>
    </source>
</reference>
<feature type="region of interest" description="Disordered" evidence="9">
    <location>
        <begin position="375"/>
        <end position="397"/>
    </location>
</feature>
<name>A0ABD0XZE4_9HEMI</name>
<comment type="similarity">
    <text evidence="8">Belongs to the nanos family.</text>
</comment>
<keyword evidence="2" id="KW-0963">Cytoplasm</keyword>
<dbReference type="GO" id="GO:0005737">
    <property type="term" value="C:cytoplasm"/>
    <property type="evidence" value="ECO:0007669"/>
    <property type="project" value="UniProtKB-SubCell"/>
</dbReference>
<keyword evidence="6 8" id="KW-0810">Translation regulation</keyword>
<dbReference type="InterPro" id="IPR008705">
    <property type="entry name" value="Nanos/Xcar2"/>
</dbReference>
<dbReference type="EMBL" id="JBFDAA010000018">
    <property type="protein sequence ID" value="KAL1116040.1"/>
    <property type="molecule type" value="Genomic_DNA"/>
</dbReference>
<evidence type="ECO:0000256" key="4">
    <source>
        <dbReference type="ARBA" id="ARBA00022771"/>
    </source>
</evidence>
<keyword evidence="5" id="KW-0862">Zinc</keyword>
<evidence type="ECO:0000259" key="10">
    <source>
        <dbReference type="PROSITE" id="PS51522"/>
    </source>
</evidence>
<evidence type="ECO:0000256" key="3">
    <source>
        <dbReference type="ARBA" id="ARBA00022723"/>
    </source>
</evidence>
<feature type="compositionally biased region" description="Polar residues" evidence="9">
    <location>
        <begin position="381"/>
        <end position="397"/>
    </location>
</feature>
<keyword evidence="4 8" id="KW-0863">Zinc-finger</keyword>
<dbReference type="GO" id="GO:0003723">
    <property type="term" value="F:RNA binding"/>
    <property type="evidence" value="ECO:0007669"/>
    <property type="project" value="UniProtKB-UniRule"/>
</dbReference>
<feature type="domain" description="Nanos-type" evidence="10">
    <location>
        <begin position="466"/>
        <end position="520"/>
    </location>
</feature>
<dbReference type="PANTHER" id="PTHR12887">
    <property type="entry name" value="NANOS PROTEIN"/>
    <property type="match status" value="1"/>
</dbReference>
<dbReference type="Gene3D" id="4.10.60.30">
    <property type="entry name" value="Nanos, RNA-binding domain"/>
    <property type="match status" value="1"/>
</dbReference>
<dbReference type="InterPro" id="IPR024161">
    <property type="entry name" value="Znf_nanos-typ"/>
</dbReference>
<evidence type="ECO:0000313" key="12">
    <source>
        <dbReference type="Proteomes" id="UP001558652"/>
    </source>
</evidence>
<dbReference type="InterPro" id="IPR038129">
    <property type="entry name" value="Nanos_sf"/>
</dbReference>
<protein>
    <recommendedName>
        <fullName evidence="10">Nanos-type domain-containing protein</fullName>
    </recommendedName>
</protein>
<gene>
    <name evidence="11" type="ORF">AAG570_005535</name>
</gene>
<keyword evidence="7 8" id="KW-0694">RNA-binding</keyword>
<evidence type="ECO:0000256" key="2">
    <source>
        <dbReference type="ARBA" id="ARBA00022490"/>
    </source>
</evidence>
<proteinExistence type="inferred from homology"/>
<evidence type="ECO:0000256" key="8">
    <source>
        <dbReference type="PROSITE-ProRule" id="PRU00855"/>
    </source>
</evidence>
<dbReference type="PROSITE" id="PS51522">
    <property type="entry name" value="ZF_NANOS"/>
    <property type="match status" value="1"/>
</dbReference>
<feature type="region of interest" description="Disordered" evidence="9">
    <location>
        <begin position="439"/>
        <end position="465"/>
    </location>
</feature>
<keyword evidence="12" id="KW-1185">Reference proteome</keyword>
<sequence length="542" mass="60267">MAINRNRFGPTISGGDILTAFRRWVAEGFWDYKSGWGLAETGSDLRLATRDDGPGTAWIREWGPAGWGRYLPSGRHSAVAPRLGSSYFRLPSVNIYSANGCRIAMDPSKPKDTPSSASRRQAQQDAYDDLLEGFSWFSTKSSPLYTTTYGLSSSTVSEKFEVTHYCRYVDDTFRVVDNSRDVSEDVLKFLNNRHHPCLKYILGKESDISLKERHSPMRPSITPSYQLIDGKKTVMPTQPYLFNNAGESHHRITLRTAPKRRNVFVKITKQETTEIGVGDLRLKSCRLTDKLVSVSDKTWASLFSEPAAEHVPSPPKTADKTWASLFSEPAAEHVSSPPKTADKSWASLFSEPAAEHAPSPPKTADKSWASLFSEPAAEDVSSPSNTGGHFSLFSDGSTDNIDEAEINAFEKAEGPIPHHIMQMWSLPHPTEEFMNSMLSKKDYGPVGSKRKQGPPPPVAQRESGSECGFCRHNGEMRSVWASHNLKDSKGNVVCPILRRHVCRLCGATREKAHTLKYCPKCVITDDCFIHCPSCCPIFKETD</sequence>
<evidence type="ECO:0000256" key="1">
    <source>
        <dbReference type="ARBA" id="ARBA00004496"/>
    </source>
</evidence>
<evidence type="ECO:0000256" key="6">
    <source>
        <dbReference type="ARBA" id="ARBA00022845"/>
    </source>
</evidence>
<evidence type="ECO:0000256" key="5">
    <source>
        <dbReference type="ARBA" id="ARBA00022833"/>
    </source>
</evidence>
<dbReference type="Proteomes" id="UP001558652">
    <property type="component" value="Unassembled WGS sequence"/>
</dbReference>